<evidence type="ECO:0000256" key="10">
    <source>
        <dbReference type="ARBA" id="ARBA00022989"/>
    </source>
</evidence>
<dbReference type="AlphaFoldDB" id="A0A926D2S1"/>
<comment type="catalytic activity">
    <reaction evidence="16 17">
        <text>di-trans,octa-cis-undecaprenyl diphosphate + H2O = di-trans,octa-cis-undecaprenyl phosphate + phosphate + H(+)</text>
        <dbReference type="Rhea" id="RHEA:28094"/>
        <dbReference type="ChEBI" id="CHEBI:15377"/>
        <dbReference type="ChEBI" id="CHEBI:15378"/>
        <dbReference type="ChEBI" id="CHEBI:43474"/>
        <dbReference type="ChEBI" id="CHEBI:58405"/>
        <dbReference type="ChEBI" id="CHEBI:60392"/>
        <dbReference type="EC" id="3.6.1.27"/>
    </reaction>
</comment>
<evidence type="ECO:0000256" key="17">
    <source>
        <dbReference type="HAMAP-Rule" id="MF_01006"/>
    </source>
</evidence>
<evidence type="ECO:0000256" key="16">
    <source>
        <dbReference type="ARBA" id="ARBA00047594"/>
    </source>
</evidence>
<evidence type="ECO:0000256" key="14">
    <source>
        <dbReference type="ARBA" id="ARBA00032707"/>
    </source>
</evidence>
<dbReference type="EMBL" id="JACRSO010000007">
    <property type="protein sequence ID" value="MBC8530218.1"/>
    <property type="molecule type" value="Genomic_DNA"/>
</dbReference>
<dbReference type="PANTHER" id="PTHR30622:SF2">
    <property type="entry name" value="UNDECAPRENYL-DIPHOSPHATASE"/>
    <property type="match status" value="1"/>
</dbReference>
<dbReference type="HAMAP" id="MF_01006">
    <property type="entry name" value="Undec_diphosphatase"/>
    <property type="match status" value="1"/>
</dbReference>
<evidence type="ECO:0000256" key="4">
    <source>
        <dbReference type="ARBA" id="ARBA00021581"/>
    </source>
</evidence>
<keyword evidence="11 17" id="KW-0472">Membrane</keyword>
<feature type="transmembrane region" description="Helical" evidence="17">
    <location>
        <begin position="74"/>
        <end position="96"/>
    </location>
</feature>
<evidence type="ECO:0000256" key="13">
    <source>
        <dbReference type="ARBA" id="ARBA00023316"/>
    </source>
</evidence>
<organism evidence="18 19">
    <name type="scientific">Luoshenia tenuis</name>
    <dbReference type="NCBI Taxonomy" id="2763654"/>
    <lineage>
        <taxon>Bacteria</taxon>
        <taxon>Bacillati</taxon>
        <taxon>Bacillota</taxon>
        <taxon>Clostridia</taxon>
        <taxon>Christensenellales</taxon>
        <taxon>Christensenellaceae</taxon>
        <taxon>Luoshenia</taxon>
    </lineage>
</organism>
<evidence type="ECO:0000256" key="6">
    <source>
        <dbReference type="ARBA" id="ARBA00022692"/>
    </source>
</evidence>
<evidence type="ECO:0000256" key="2">
    <source>
        <dbReference type="ARBA" id="ARBA00010621"/>
    </source>
</evidence>
<evidence type="ECO:0000256" key="5">
    <source>
        <dbReference type="ARBA" id="ARBA00022475"/>
    </source>
</evidence>
<dbReference type="EC" id="3.6.1.27" evidence="3 17"/>
<keyword evidence="12 17" id="KW-0046">Antibiotic resistance</keyword>
<keyword evidence="6 17" id="KW-0812">Transmembrane</keyword>
<feature type="transmembrane region" description="Helical" evidence="17">
    <location>
        <begin position="40"/>
        <end position="62"/>
    </location>
</feature>
<keyword evidence="5 17" id="KW-1003">Cell membrane</keyword>
<evidence type="ECO:0000256" key="8">
    <source>
        <dbReference type="ARBA" id="ARBA00022960"/>
    </source>
</evidence>
<dbReference type="GO" id="GO:0046677">
    <property type="term" value="P:response to antibiotic"/>
    <property type="evidence" value="ECO:0007669"/>
    <property type="project" value="UniProtKB-UniRule"/>
</dbReference>
<proteinExistence type="inferred from homology"/>
<dbReference type="Pfam" id="PF02673">
    <property type="entry name" value="BacA"/>
    <property type="match status" value="1"/>
</dbReference>
<keyword evidence="7 17" id="KW-0378">Hydrolase</keyword>
<keyword evidence="9 17" id="KW-0573">Peptidoglycan synthesis</keyword>
<dbReference type="GO" id="GO:0050380">
    <property type="term" value="F:undecaprenyl-diphosphatase activity"/>
    <property type="evidence" value="ECO:0007669"/>
    <property type="project" value="UniProtKB-UniRule"/>
</dbReference>
<keyword evidence="13 17" id="KW-0961">Cell wall biogenesis/degradation</keyword>
<comment type="caution">
    <text evidence="18">The sequence shown here is derived from an EMBL/GenBank/DDBJ whole genome shotgun (WGS) entry which is preliminary data.</text>
</comment>
<feature type="transmembrane region" description="Helical" evidence="17">
    <location>
        <begin position="212"/>
        <end position="234"/>
    </location>
</feature>
<evidence type="ECO:0000256" key="12">
    <source>
        <dbReference type="ARBA" id="ARBA00023251"/>
    </source>
</evidence>
<dbReference type="RefSeq" id="WP_249285949.1">
    <property type="nucleotide sequence ID" value="NZ_JACRSO010000007.1"/>
</dbReference>
<evidence type="ECO:0000313" key="18">
    <source>
        <dbReference type="EMBL" id="MBC8530218.1"/>
    </source>
</evidence>
<comment type="subcellular location">
    <subcellularLocation>
        <location evidence="1 17">Cell membrane</location>
        <topology evidence="1 17">Multi-pass membrane protein</topology>
    </subcellularLocation>
</comment>
<dbReference type="GO" id="GO:0005886">
    <property type="term" value="C:plasma membrane"/>
    <property type="evidence" value="ECO:0007669"/>
    <property type="project" value="UniProtKB-SubCell"/>
</dbReference>
<accession>A0A926D2S1</accession>
<name>A0A926D2S1_9FIRM</name>
<keyword evidence="19" id="KW-1185">Reference proteome</keyword>
<sequence length="267" mass="28910">MAIWQAILLGLVQGFTAFLPVSSSGHLSLMEHILGTPESGSLLTMMFHLGALAAVIAVFWKDLWMLVRQPRHKLMYMMLIATVPLLVSILLLGGVFASAYQQSNVQGLVLAIGFLITGLALFAAGQFFDNGEKKLKQFCWKESGIIGLSQILAVIPGISRFGATLSAAMASGLERPFALRFALLLSAPSLLISVLCEGFMLIGSEAAPTVDFWGAIMGLLAAMLAGYAAIRLLLKILARGKLQYFAYYLGGLTVLLLLDQFVFRLFF</sequence>
<dbReference type="GO" id="GO:0071555">
    <property type="term" value="P:cell wall organization"/>
    <property type="evidence" value="ECO:0007669"/>
    <property type="project" value="UniProtKB-KW"/>
</dbReference>
<evidence type="ECO:0000256" key="7">
    <source>
        <dbReference type="ARBA" id="ARBA00022801"/>
    </source>
</evidence>
<comment type="similarity">
    <text evidence="2 17">Belongs to the UppP family.</text>
</comment>
<comment type="function">
    <text evidence="17">Catalyzes the dephosphorylation of undecaprenyl diphosphate (UPP). Confers resistance to bacitracin.</text>
</comment>
<feature type="transmembrane region" description="Helical" evidence="17">
    <location>
        <begin position="108"/>
        <end position="128"/>
    </location>
</feature>
<comment type="miscellaneous">
    <text evidence="17">Bacitracin is thought to be involved in the inhibition of peptidoglycan synthesis by sequestering undecaprenyl diphosphate, thereby reducing the pool of lipid carrier available.</text>
</comment>
<dbReference type="GO" id="GO:0008360">
    <property type="term" value="P:regulation of cell shape"/>
    <property type="evidence" value="ECO:0007669"/>
    <property type="project" value="UniProtKB-KW"/>
</dbReference>
<dbReference type="InterPro" id="IPR003824">
    <property type="entry name" value="UppP"/>
</dbReference>
<evidence type="ECO:0000256" key="15">
    <source>
        <dbReference type="ARBA" id="ARBA00032932"/>
    </source>
</evidence>
<dbReference type="GO" id="GO:0009252">
    <property type="term" value="P:peptidoglycan biosynthetic process"/>
    <property type="evidence" value="ECO:0007669"/>
    <property type="project" value="UniProtKB-KW"/>
</dbReference>
<evidence type="ECO:0000256" key="9">
    <source>
        <dbReference type="ARBA" id="ARBA00022984"/>
    </source>
</evidence>
<feature type="transmembrane region" description="Helical" evidence="17">
    <location>
        <begin position="177"/>
        <end position="200"/>
    </location>
</feature>
<feature type="transmembrane region" description="Helical" evidence="17">
    <location>
        <begin position="246"/>
        <end position="266"/>
    </location>
</feature>
<evidence type="ECO:0000313" key="19">
    <source>
        <dbReference type="Proteomes" id="UP000654279"/>
    </source>
</evidence>
<reference evidence="18" key="1">
    <citation type="submission" date="2020-08" db="EMBL/GenBank/DDBJ databases">
        <title>Genome public.</title>
        <authorList>
            <person name="Liu C."/>
            <person name="Sun Q."/>
        </authorList>
    </citation>
    <scope>NUCLEOTIDE SEQUENCE</scope>
    <source>
        <strain evidence="18">NSJ-44</strain>
    </source>
</reference>
<keyword evidence="8 17" id="KW-0133">Cell shape</keyword>
<evidence type="ECO:0000256" key="3">
    <source>
        <dbReference type="ARBA" id="ARBA00012374"/>
    </source>
</evidence>
<evidence type="ECO:0000256" key="11">
    <source>
        <dbReference type="ARBA" id="ARBA00023136"/>
    </source>
</evidence>
<dbReference type="PANTHER" id="PTHR30622">
    <property type="entry name" value="UNDECAPRENYL-DIPHOSPHATASE"/>
    <property type="match status" value="1"/>
</dbReference>
<keyword evidence="10 17" id="KW-1133">Transmembrane helix</keyword>
<evidence type="ECO:0000256" key="1">
    <source>
        <dbReference type="ARBA" id="ARBA00004651"/>
    </source>
</evidence>
<protein>
    <recommendedName>
        <fullName evidence="4 17">Undecaprenyl-diphosphatase</fullName>
        <ecNumber evidence="3 17">3.6.1.27</ecNumber>
    </recommendedName>
    <alternativeName>
        <fullName evidence="15 17">Bacitracin resistance protein</fullName>
    </alternativeName>
    <alternativeName>
        <fullName evidence="14 17">Undecaprenyl pyrophosphate phosphatase</fullName>
    </alternativeName>
</protein>
<gene>
    <name evidence="17" type="primary">uppP</name>
    <name evidence="18" type="ORF">H8699_12315</name>
</gene>
<dbReference type="Proteomes" id="UP000654279">
    <property type="component" value="Unassembled WGS sequence"/>
</dbReference>